<dbReference type="EMBL" id="JADDUC020000007">
    <property type="protein sequence ID" value="KAI1237800.1"/>
    <property type="molecule type" value="Genomic_DNA"/>
</dbReference>
<dbReference type="GO" id="GO:0038098">
    <property type="term" value="P:sequestering of BMP from receptor via BMP binding"/>
    <property type="evidence" value="ECO:0007669"/>
    <property type="project" value="TreeGrafter"/>
</dbReference>
<comment type="similarity">
    <text evidence="2">Belongs to the DAN family.</text>
</comment>
<keyword evidence="5" id="KW-1015">Disulfide bond</keyword>
<dbReference type="OrthoDB" id="10061784at2759"/>
<dbReference type="AlphaFoldDB" id="A0A835U180"/>
<dbReference type="PANTHER" id="PTHR15283:SF3">
    <property type="entry name" value="GREMLIN-1"/>
    <property type="match status" value="1"/>
</dbReference>
<dbReference type="InterPro" id="IPR029034">
    <property type="entry name" value="Cystine-knot_cytokine"/>
</dbReference>
<feature type="region of interest" description="Disordered" evidence="7">
    <location>
        <begin position="29"/>
        <end position="78"/>
    </location>
</feature>
<feature type="compositionally biased region" description="Polar residues" evidence="7">
    <location>
        <begin position="47"/>
        <end position="58"/>
    </location>
</feature>
<evidence type="ECO:0000313" key="10">
    <source>
        <dbReference type="EMBL" id="KAG0130477.1"/>
    </source>
</evidence>
<comment type="subcellular location">
    <subcellularLocation>
        <location evidence="1">Secreted</location>
    </subcellularLocation>
</comment>
<keyword evidence="3" id="KW-0964">Secreted</keyword>
<evidence type="ECO:0000256" key="6">
    <source>
        <dbReference type="ARBA" id="ARBA00040888"/>
    </source>
</evidence>
<dbReference type="InterPro" id="IPR006207">
    <property type="entry name" value="Cys_knot_C"/>
</dbReference>
<evidence type="ECO:0000256" key="3">
    <source>
        <dbReference type="ARBA" id="ARBA00022525"/>
    </source>
</evidence>
<evidence type="ECO:0000259" key="9">
    <source>
        <dbReference type="SMART" id="SM00041"/>
    </source>
</evidence>
<feature type="signal peptide" evidence="8">
    <location>
        <begin position="1"/>
        <end position="26"/>
    </location>
</feature>
<keyword evidence="4 8" id="KW-0732">Signal</keyword>
<feature type="region of interest" description="Disordered" evidence="7">
    <location>
        <begin position="586"/>
        <end position="612"/>
    </location>
</feature>
<comment type="caution">
    <text evidence="10">The sequence shown here is derived from an EMBL/GenBank/DDBJ whole genome shotgun (WGS) entry which is preliminary data.</text>
</comment>
<evidence type="ECO:0000313" key="12">
    <source>
        <dbReference type="Proteomes" id="UP000618051"/>
    </source>
</evidence>
<evidence type="ECO:0000313" key="11">
    <source>
        <dbReference type="EMBL" id="KAI1237800.1"/>
    </source>
</evidence>
<dbReference type="GO" id="GO:0048018">
    <property type="term" value="F:receptor ligand activity"/>
    <property type="evidence" value="ECO:0007669"/>
    <property type="project" value="TreeGrafter"/>
</dbReference>
<evidence type="ECO:0000256" key="1">
    <source>
        <dbReference type="ARBA" id="ARBA00004613"/>
    </source>
</evidence>
<evidence type="ECO:0000256" key="7">
    <source>
        <dbReference type="SAM" id="MobiDB-lite"/>
    </source>
</evidence>
<keyword evidence="12" id="KW-1185">Reference proteome</keyword>
<feature type="chain" id="PRO_5032427343" description="Gremlin-1" evidence="8">
    <location>
        <begin position="27"/>
        <end position="711"/>
    </location>
</feature>
<dbReference type="EMBL" id="JADDUC010000010">
    <property type="protein sequence ID" value="KAG0130477.1"/>
    <property type="molecule type" value="Genomic_DNA"/>
</dbReference>
<dbReference type="GO" id="GO:0005615">
    <property type="term" value="C:extracellular space"/>
    <property type="evidence" value="ECO:0007669"/>
    <property type="project" value="TreeGrafter"/>
</dbReference>
<evidence type="ECO:0000256" key="4">
    <source>
        <dbReference type="ARBA" id="ARBA00022729"/>
    </source>
</evidence>
<dbReference type="Pfam" id="PF03045">
    <property type="entry name" value="DAN"/>
    <property type="match status" value="1"/>
</dbReference>
<dbReference type="GO" id="GO:0009887">
    <property type="term" value="P:animal organ morphogenesis"/>
    <property type="evidence" value="ECO:0007669"/>
    <property type="project" value="TreeGrafter"/>
</dbReference>
<feature type="domain" description="CTCK" evidence="9">
    <location>
        <begin position="98"/>
        <end position="185"/>
    </location>
</feature>
<sequence length="711" mass="81424">MMMVRTLYAIGALFLLMGFLLPAAEGRKRNRGSQGAIPPPVKDQPNDSEQMQTPQQSGSRHRERGKGTSMPAEEVLESSQEALHITERKYLKRDWCKTQPLKQTIHEEGCNSRTIINRFCYGQCNSFYIPRHVRKEEGSFQSCSFCKPKKFTTMTVTLNCPELQPPRKKKRITRVKECRFELKIPPVYFIVSYTDQKKNALWKKVTFQFILKEKKRTKSLRSLAVTKEMKTKHNRKFPLLNHIYFTVIEVTSVKCRDLIDTAIKPQEILTSSEYQCTKYSTLQRFLDYCIKISMKILFSHLSLLKDYGRVTLQIETVLYNSPCCSSVEFYRISILMPQKIPSTIIKIQINQRTAVASYYSGTASVSRMLPYYECIVVMDAASSGLVTKLTQAQEVEGVEVTQIQAVEEEQEVPALEAVVVAVVAVLENSYSLQKVEVAVVDQIQTEMSVKSDPLAKVVVQELQRAVKHQEGEEEEVVVVEEAAFVLVDKTRHFLMTVHLCLIHQKRLCSEYGEFFQEDKVTKKKVHKGTQYTHSEKGKRKEKLITLNLHDIEAFQCKAIFSKHRINMVSRTIVLIVSEGMDILPHGPRMKSTVGNKNNEEKHDKEVRKDQKDRNTLPQYPYLSVIVVIVHGDEDNIHLFRNTSGEGLESQTSLLHTIFELYSIEITNFSFDLTSQDKTLRSTSSLQSGIPLRSSMLRTVENRFASSSAADR</sequence>
<evidence type="ECO:0000256" key="8">
    <source>
        <dbReference type="SAM" id="SignalP"/>
    </source>
</evidence>
<organism evidence="10">
    <name type="scientific">Lamprotornis superbus</name>
    <dbReference type="NCBI Taxonomy" id="245042"/>
    <lineage>
        <taxon>Eukaryota</taxon>
        <taxon>Metazoa</taxon>
        <taxon>Chordata</taxon>
        <taxon>Craniata</taxon>
        <taxon>Vertebrata</taxon>
        <taxon>Euteleostomi</taxon>
        <taxon>Archelosauria</taxon>
        <taxon>Archosauria</taxon>
        <taxon>Dinosauria</taxon>
        <taxon>Saurischia</taxon>
        <taxon>Theropoda</taxon>
        <taxon>Coelurosauria</taxon>
        <taxon>Aves</taxon>
        <taxon>Neognathae</taxon>
        <taxon>Neoaves</taxon>
        <taxon>Telluraves</taxon>
        <taxon>Australaves</taxon>
        <taxon>Passeriformes</taxon>
        <taxon>Sturnidae</taxon>
        <taxon>Lamprotornis</taxon>
    </lineage>
</organism>
<dbReference type="Proteomes" id="UP000618051">
    <property type="component" value="Unassembled WGS sequence"/>
</dbReference>
<dbReference type="SMART" id="SM00041">
    <property type="entry name" value="CT"/>
    <property type="match status" value="1"/>
</dbReference>
<reference evidence="11" key="3">
    <citation type="submission" date="2022-01" db="EMBL/GenBank/DDBJ databases">
        <authorList>
            <person name="Rubenstein D.R."/>
        </authorList>
    </citation>
    <scope>NUCLEOTIDE SEQUENCE</scope>
    <source>
        <strain evidence="11">SS15</strain>
        <tissue evidence="11">Liver</tissue>
    </source>
</reference>
<evidence type="ECO:0000256" key="5">
    <source>
        <dbReference type="ARBA" id="ARBA00023157"/>
    </source>
</evidence>
<dbReference type="GO" id="GO:0036122">
    <property type="term" value="F:BMP binding"/>
    <property type="evidence" value="ECO:0007669"/>
    <property type="project" value="TreeGrafter"/>
</dbReference>
<evidence type="ECO:0000256" key="2">
    <source>
        <dbReference type="ARBA" id="ARBA00007872"/>
    </source>
</evidence>
<proteinExistence type="inferred from homology"/>
<dbReference type="Gene3D" id="2.10.90.10">
    <property type="entry name" value="Cystine-knot cytokines"/>
    <property type="match status" value="1"/>
</dbReference>
<reference evidence="11 12" key="2">
    <citation type="journal article" date="2021" name="J. Hered.">
        <title>Feather Gene Expression Elucidates the Developmental Basis of Plumage Iridescence in African Starlings.</title>
        <authorList>
            <person name="Rubenstein D.R."/>
            <person name="Corvelo A."/>
            <person name="MacManes M.D."/>
            <person name="Maia R."/>
            <person name="Narzisi G."/>
            <person name="Rousaki A."/>
            <person name="Vandenabeele P."/>
            <person name="Shawkey M.D."/>
            <person name="Solomon J."/>
        </authorList>
    </citation>
    <scope>NUCLEOTIDE SEQUENCE [LARGE SCALE GENOMIC DNA]</scope>
    <source>
        <strain evidence="11">SS15</strain>
    </source>
</reference>
<dbReference type="PANTHER" id="PTHR15283">
    <property type="entry name" value="GREMLIN 1"/>
    <property type="match status" value="1"/>
</dbReference>
<dbReference type="InterPro" id="IPR004133">
    <property type="entry name" value="DAN_dom"/>
</dbReference>
<feature type="compositionally biased region" description="Basic and acidic residues" evidence="7">
    <location>
        <begin position="597"/>
        <end position="612"/>
    </location>
</feature>
<name>A0A835U180_9PASS</name>
<accession>A0A835U180</accession>
<reference evidence="10" key="1">
    <citation type="submission" date="2020-10" db="EMBL/GenBank/DDBJ databases">
        <title>Feather gene expression reveals the developmental basis of iridescence in African starlings.</title>
        <authorList>
            <person name="Rubenstein D.R."/>
        </authorList>
    </citation>
    <scope>NUCLEOTIDE SEQUENCE</scope>
    <source>
        <strain evidence="10">SS15</strain>
        <tissue evidence="10">Liver</tissue>
    </source>
</reference>
<gene>
    <name evidence="11" type="ORF">IHE44_0013887</name>
    <name evidence="10" type="ORF">IHE44_014534</name>
</gene>
<protein>
    <recommendedName>
        <fullName evidence="6">Gremlin-1</fullName>
    </recommendedName>
</protein>